<sequence>MKQPAPFRLEKLDPETYRHKTRTSSLILILIFASLAMGCATLFVAWWGQPGSNFRLNLLGVLSGLGLTLLLVKLYLARQPFMREAVYSWRLKRQLMRITNVMHKIKPLVEAEQIAALSALCFYHRALEQMHYLEGNDVGALELKVEKQQLIEKMQALGLETEITTFDPQWLDQINAHAKQQS</sequence>
<keyword evidence="1" id="KW-0472">Membrane</keyword>
<evidence type="ECO:0000313" key="3">
    <source>
        <dbReference type="Proteomes" id="UP001621714"/>
    </source>
</evidence>
<evidence type="ECO:0000313" key="2">
    <source>
        <dbReference type="EMBL" id="MFK7160605.1"/>
    </source>
</evidence>
<proteinExistence type="predicted"/>
<evidence type="ECO:0000256" key="1">
    <source>
        <dbReference type="SAM" id="Phobius"/>
    </source>
</evidence>
<dbReference type="InterPro" id="IPR021438">
    <property type="entry name" value="DUF3087"/>
</dbReference>
<gene>
    <name evidence="2" type="ORF">V6U78_06100</name>
</gene>
<comment type="caution">
    <text evidence="2">The sequence shown here is derived from an EMBL/GenBank/DDBJ whole genome shotgun (WGS) entry which is preliminary data.</text>
</comment>
<feature type="transmembrane region" description="Helical" evidence="1">
    <location>
        <begin position="54"/>
        <end position="76"/>
    </location>
</feature>
<reference evidence="2 3" key="1">
    <citation type="submission" date="2024-02" db="EMBL/GenBank/DDBJ databases">
        <title>Marinospirillum sp. MEB 164 isolated from Lonar lake sediment.</title>
        <authorList>
            <person name="Joshi A."/>
            <person name="Thite S."/>
        </authorList>
    </citation>
    <scope>NUCLEOTIDE SEQUENCE [LARGE SCALE GENOMIC DNA]</scope>
    <source>
        <strain evidence="2 3">MEB164</strain>
    </source>
</reference>
<dbReference type="EMBL" id="JBANFI010000003">
    <property type="protein sequence ID" value="MFK7160605.1"/>
    <property type="molecule type" value="Genomic_DNA"/>
</dbReference>
<feature type="transmembrane region" description="Helical" evidence="1">
    <location>
        <begin position="26"/>
        <end position="48"/>
    </location>
</feature>
<dbReference type="Proteomes" id="UP001621714">
    <property type="component" value="Unassembled WGS sequence"/>
</dbReference>
<keyword evidence="1" id="KW-0812">Transmembrane</keyword>
<organism evidence="2 3">
    <name type="scientific">Marinospirillum alkalitolerans</name>
    <dbReference type="NCBI Taxonomy" id="3123374"/>
    <lineage>
        <taxon>Bacteria</taxon>
        <taxon>Pseudomonadati</taxon>
        <taxon>Pseudomonadota</taxon>
        <taxon>Gammaproteobacteria</taxon>
        <taxon>Oceanospirillales</taxon>
        <taxon>Oceanospirillaceae</taxon>
        <taxon>Marinospirillum</taxon>
    </lineage>
</organism>
<accession>A0ABW8PWC9</accession>
<dbReference type="Pfam" id="PF11286">
    <property type="entry name" value="DUF3087"/>
    <property type="match status" value="1"/>
</dbReference>
<dbReference type="RefSeq" id="WP_405338476.1">
    <property type="nucleotide sequence ID" value="NZ_JBANFI010000003.1"/>
</dbReference>
<protein>
    <submittedName>
        <fullName evidence="2">DUF3087 family protein</fullName>
    </submittedName>
</protein>
<name>A0ABW8PWC9_9GAMM</name>
<keyword evidence="3" id="KW-1185">Reference proteome</keyword>
<keyword evidence="1" id="KW-1133">Transmembrane helix</keyword>